<evidence type="ECO:0000256" key="1">
    <source>
        <dbReference type="SAM" id="SignalP"/>
    </source>
</evidence>
<evidence type="ECO:0000313" key="3">
    <source>
        <dbReference type="Proteomes" id="UP000007800"/>
    </source>
</evidence>
<keyword evidence="1" id="KW-0732">Signal</keyword>
<dbReference type="EMBL" id="GG677422">
    <property type="protein sequence ID" value="EER10436.1"/>
    <property type="molecule type" value="Genomic_DNA"/>
</dbReference>
<organism evidence="3">
    <name type="scientific">Perkinsus marinus (strain ATCC 50983 / TXsc)</name>
    <dbReference type="NCBI Taxonomy" id="423536"/>
    <lineage>
        <taxon>Eukaryota</taxon>
        <taxon>Sar</taxon>
        <taxon>Alveolata</taxon>
        <taxon>Perkinsozoa</taxon>
        <taxon>Perkinsea</taxon>
        <taxon>Perkinsida</taxon>
        <taxon>Perkinsidae</taxon>
        <taxon>Perkinsus</taxon>
    </lineage>
</organism>
<evidence type="ECO:0000313" key="2">
    <source>
        <dbReference type="EMBL" id="EER10436.1"/>
    </source>
</evidence>
<sequence>MQLFTSAVALLSMVMAITHSTVAANKLCGDPLCQKQVGDASYCKDYQQDPAGRVCQTLDPKDTRRILCECPKPPPTTTTTTQSPTPPHRTCHGGDLFCDLITRGGVCERLPDSEHFGKCVGGARPHDLPCFCF</sequence>
<feature type="signal peptide" evidence="1">
    <location>
        <begin position="1"/>
        <end position="23"/>
    </location>
</feature>
<dbReference type="AlphaFoldDB" id="C5KYK1"/>
<keyword evidence="3" id="KW-1185">Reference proteome</keyword>
<dbReference type="Proteomes" id="UP000007800">
    <property type="component" value="Unassembled WGS sequence"/>
</dbReference>
<name>C5KYK1_PERM5</name>
<gene>
    <name evidence="2" type="ORF">Pmar_PMAR023810</name>
</gene>
<dbReference type="RefSeq" id="XP_002778641.1">
    <property type="nucleotide sequence ID" value="XM_002778595.1"/>
</dbReference>
<proteinExistence type="predicted"/>
<protein>
    <submittedName>
        <fullName evidence="2">Uncharacterized protein</fullName>
    </submittedName>
</protein>
<reference evidence="2 3" key="1">
    <citation type="submission" date="2008-07" db="EMBL/GenBank/DDBJ databases">
        <authorList>
            <person name="El-Sayed N."/>
            <person name="Caler E."/>
            <person name="Inman J."/>
            <person name="Amedeo P."/>
            <person name="Hass B."/>
            <person name="Wortman J."/>
        </authorList>
    </citation>
    <scope>NUCLEOTIDE SEQUENCE [LARGE SCALE GENOMIC DNA]</scope>
    <source>
        <strain evidence="3">ATCC 50983 / TXsc</strain>
    </source>
</reference>
<dbReference type="InParanoid" id="C5KYK1"/>
<dbReference type="GeneID" id="9038310"/>
<feature type="chain" id="PRO_5002952179" evidence="1">
    <location>
        <begin position="24"/>
        <end position="133"/>
    </location>
</feature>
<accession>C5KYK1</accession>